<dbReference type="EMBL" id="CP021425">
    <property type="protein sequence ID" value="ARU58962.1"/>
    <property type="molecule type" value="Genomic_DNA"/>
</dbReference>
<dbReference type="AlphaFoldDB" id="A0A1Y0IEL9"/>
<comment type="similarity">
    <text evidence="1">Belongs to the bacterial solute-binding protein 3 family.</text>
</comment>
<dbReference type="KEGG" id="ome:OLMES_4975"/>
<organism evidence="2 3">
    <name type="scientific">Oleiphilus messinensis</name>
    <dbReference type="NCBI Taxonomy" id="141451"/>
    <lineage>
        <taxon>Bacteria</taxon>
        <taxon>Pseudomonadati</taxon>
        <taxon>Pseudomonadota</taxon>
        <taxon>Gammaproteobacteria</taxon>
        <taxon>Oceanospirillales</taxon>
        <taxon>Oleiphilaceae</taxon>
        <taxon>Oleiphilus</taxon>
    </lineage>
</organism>
<name>A0A1Y0IEL9_9GAMM</name>
<dbReference type="SUPFAM" id="SSF53850">
    <property type="entry name" value="Periplasmic binding protein-like II"/>
    <property type="match status" value="1"/>
</dbReference>
<dbReference type="Proteomes" id="UP000196027">
    <property type="component" value="Chromosome"/>
</dbReference>
<sequence length="281" mass="31881">MLCVMLCGWGIWEVPTQAGELPVAISSLSMDTTSDSELEPMRRKPTLRVAGDVYCPYSGCLDKIRKGFMVDLVDAVYGTDYRIEYAFLPWSRAVRQTQEGQFNAILGIVKITAPDLLYPKLPATVYRGCFFTKRHHPWTYQGIASLRSIKLLLVQDFGYGGNHPEFADYIAHNKNDKQRILWIAGQDNLNVRLRMLVAGRVDAFAEDYNIVRYHLLQTGRLAEFKSAGCNERVPGYIGFNRNIPDAQQHANQWDTEITKLRASGKLARLLEPYGVGDWLND</sequence>
<keyword evidence="3" id="KW-1185">Reference proteome</keyword>
<dbReference type="PANTHER" id="PTHR35936">
    <property type="entry name" value="MEMBRANE-BOUND LYTIC MUREIN TRANSGLYCOSYLASE F"/>
    <property type="match status" value="1"/>
</dbReference>
<evidence type="ECO:0000256" key="1">
    <source>
        <dbReference type="ARBA" id="ARBA00010333"/>
    </source>
</evidence>
<dbReference type="PANTHER" id="PTHR35936:SF25">
    <property type="entry name" value="ABC TRANSPORTER SUBSTRATE-BINDING PROTEIN"/>
    <property type="match status" value="1"/>
</dbReference>
<protein>
    <submittedName>
        <fullName evidence="2">ABC transporter, periplasmic domain</fullName>
    </submittedName>
</protein>
<gene>
    <name evidence="2" type="ORF">OLMES_4975</name>
</gene>
<dbReference type="RefSeq" id="WP_087463682.1">
    <property type="nucleotide sequence ID" value="NZ_CP021425.1"/>
</dbReference>
<evidence type="ECO:0000313" key="2">
    <source>
        <dbReference type="EMBL" id="ARU58962.1"/>
    </source>
</evidence>
<dbReference type="OrthoDB" id="5763510at2"/>
<dbReference type="Gene3D" id="3.40.190.10">
    <property type="entry name" value="Periplasmic binding protein-like II"/>
    <property type="match status" value="2"/>
</dbReference>
<evidence type="ECO:0000313" key="3">
    <source>
        <dbReference type="Proteomes" id="UP000196027"/>
    </source>
</evidence>
<accession>A0A1Y0IEL9</accession>
<proteinExistence type="inferred from homology"/>
<reference evidence="2 3" key="1">
    <citation type="submission" date="2017-05" db="EMBL/GenBank/DDBJ databases">
        <title>Genomic insights into alkan degradation activity of Oleiphilus messinensis.</title>
        <authorList>
            <person name="Kozyavkin S.A."/>
            <person name="Slesarev A.I."/>
            <person name="Golyshin P.N."/>
            <person name="Korzhenkov A."/>
            <person name="Golyshina O.N."/>
            <person name="Toshchakov S.V."/>
        </authorList>
    </citation>
    <scope>NUCLEOTIDE SEQUENCE [LARGE SCALE GENOMIC DNA]</scope>
    <source>
        <strain evidence="2 3">ME102</strain>
    </source>
</reference>